<organism evidence="3 4">
    <name type="scientific">Candidatus Gottesmanbacteria bacterium GW2011_GWA2_42_18</name>
    <dbReference type="NCBI Taxonomy" id="1618442"/>
    <lineage>
        <taxon>Bacteria</taxon>
        <taxon>Candidatus Gottesmaniibacteriota</taxon>
    </lineage>
</organism>
<evidence type="ECO:0000259" key="2">
    <source>
        <dbReference type="Pfam" id="PF00149"/>
    </source>
</evidence>
<feature type="chain" id="PRO_5002536217" description="Calcineurin-like phosphoesterase domain-containing protein" evidence="1">
    <location>
        <begin position="27"/>
        <end position="385"/>
    </location>
</feature>
<dbReference type="SUPFAM" id="SSF63446">
    <property type="entry name" value="Type I dockerin domain"/>
    <property type="match status" value="1"/>
</dbReference>
<dbReference type="SUPFAM" id="SSF56300">
    <property type="entry name" value="Metallo-dependent phosphatases"/>
    <property type="match status" value="1"/>
</dbReference>
<dbReference type="InterPro" id="IPR051918">
    <property type="entry name" value="STPP_CPPED1"/>
</dbReference>
<name>A0A0G1BJ26_9BACT</name>
<feature type="signal peptide" evidence="1">
    <location>
        <begin position="1"/>
        <end position="26"/>
    </location>
</feature>
<proteinExistence type="predicted"/>
<dbReference type="InterPro" id="IPR004843">
    <property type="entry name" value="Calcineurin-like_PHP"/>
</dbReference>
<reference evidence="3 4" key="1">
    <citation type="journal article" date="2015" name="Nature">
        <title>rRNA introns, odd ribosomes, and small enigmatic genomes across a large radiation of phyla.</title>
        <authorList>
            <person name="Brown C.T."/>
            <person name="Hug L.A."/>
            <person name="Thomas B.C."/>
            <person name="Sharon I."/>
            <person name="Castelle C.J."/>
            <person name="Singh A."/>
            <person name="Wilkins M.J."/>
            <person name="Williams K.H."/>
            <person name="Banfield J.F."/>
        </authorList>
    </citation>
    <scope>NUCLEOTIDE SEQUENCE [LARGE SCALE GENOMIC DNA]</scope>
</reference>
<dbReference type="PROSITE" id="PS00018">
    <property type="entry name" value="EF_HAND_1"/>
    <property type="match status" value="1"/>
</dbReference>
<dbReference type="Gene3D" id="1.10.1330.10">
    <property type="entry name" value="Dockerin domain"/>
    <property type="match status" value="1"/>
</dbReference>
<dbReference type="PANTHER" id="PTHR43143">
    <property type="entry name" value="METALLOPHOSPHOESTERASE, CALCINEURIN SUPERFAMILY"/>
    <property type="match status" value="1"/>
</dbReference>
<dbReference type="PANTHER" id="PTHR43143:SF1">
    <property type="entry name" value="SERINE_THREONINE-PROTEIN PHOSPHATASE CPPED1"/>
    <property type="match status" value="1"/>
</dbReference>
<dbReference type="InterPro" id="IPR018247">
    <property type="entry name" value="EF_Hand_1_Ca_BS"/>
</dbReference>
<dbReference type="InterPro" id="IPR036439">
    <property type="entry name" value="Dockerin_dom_sf"/>
</dbReference>
<evidence type="ECO:0000313" key="4">
    <source>
        <dbReference type="Proteomes" id="UP000034320"/>
    </source>
</evidence>
<dbReference type="AlphaFoldDB" id="A0A0G1BJ26"/>
<comment type="caution">
    <text evidence="3">The sequence shown here is derived from an EMBL/GenBank/DDBJ whole genome shotgun (WGS) entry which is preliminary data.</text>
</comment>
<accession>A0A0G1BJ26</accession>
<sequence length="385" mass="41185">MKKFFLLLSFIILNSLFLILASPVSAQNTFKFVAWGDTKSDTNVLKSLSSQIKTLNPKFTIFAGDLESSGFTQGGMDAWKNAINAGVNNGLLNITFPVRGNHDNQATGSPTGWQAYFNLSAAVQGIGAANYSFLDDDLTYSFDYGNSRIIGIDVPGNVTQMTPAQITWLDQRLADAESKSLQHAFLFWHGPFYSQANHCCPVPSQSLISVINKHSIVSAGFYGHEHTLTYTHIDSSRVPGITRGFEQIVSGDAGAGPTTPTSGRYDYLLNLGGGNSGGFAVVDVSGSSFTLSMYKGGSTTAQYSKTFSKSGVNPPPVTITVTPPGTSPGSKPGDANGDNLVDGQDYVIWLQNYNTQASGAAKGNFDGNGVVDGQDYVIWLNNYNK</sequence>
<dbReference type="EMBL" id="LCDD01000019">
    <property type="protein sequence ID" value="KKS46281.1"/>
    <property type="molecule type" value="Genomic_DNA"/>
</dbReference>
<evidence type="ECO:0000313" key="3">
    <source>
        <dbReference type="EMBL" id="KKS46281.1"/>
    </source>
</evidence>
<dbReference type="GO" id="GO:0016787">
    <property type="term" value="F:hydrolase activity"/>
    <property type="evidence" value="ECO:0007669"/>
    <property type="project" value="InterPro"/>
</dbReference>
<dbReference type="Gene3D" id="3.60.21.10">
    <property type="match status" value="1"/>
</dbReference>
<protein>
    <recommendedName>
        <fullName evidence="2">Calcineurin-like phosphoesterase domain-containing protein</fullName>
    </recommendedName>
</protein>
<dbReference type="GO" id="GO:0000272">
    <property type="term" value="P:polysaccharide catabolic process"/>
    <property type="evidence" value="ECO:0007669"/>
    <property type="project" value="InterPro"/>
</dbReference>
<evidence type="ECO:0000256" key="1">
    <source>
        <dbReference type="SAM" id="SignalP"/>
    </source>
</evidence>
<feature type="domain" description="Calcineurin-like phosphoesterase" evidence="2">
    <location>
        <begin position="36"/>
        <end position="227"/>
    </location>
</feature>
<dbReference type="InterPro" id="IPR029052">
    <property type="entry name" value="Metallo-depent_PP-like"/>
</dbReference>
<dbReference type="Pfam" id="PF00149">
    <property type="entry name" value="Metallophos"/>
    <property type="match status" value="1"/>
</dbReference>
<gene>
    <name evidence="3" type="ORF">UV09_C0019G0008</name>
</gene>
<dbReference type="Proteomes" id="UP000034320">
    <property type="component" value="Unassembled WGS sequence"/>
</dbReference>
<keyword evidence="1" id="KW-0732">Signal</keyword>